<dbReference type="InterPro" id="IPR051454">
    <property type="entry name" value="RNA/ubiquinone_mod_enzymes"/>
</dbReference>
<proteinExistence type="predicted"/>
<evidence type="ECO:0000313" key="2">
    <source>
        <dbReference type="EMBL" id="MCT7399407.1"/>
    </source>
</evidence>
<evidence type="ECO:0000313" key="3">
    <source>
        <dbReference type="Proteomes" id="UP001431199"/>
    </source>
</evidence>
<dbReference type="EMBL" id="JAODBU010000008">
    <property type="protein sequence ID" value="MCT7399407.1"/>
    <property type="molecule type" value="Genomic_DNA"/>
</dbReference>
<organism evidence="2 3">
    <name type="scientific">Eubacterium album</name>
    <dbReference type="NCBI Taxonomy" id="2978477"/>
    <lineage>
        <taxon>Bacteria</taxon>
        <taxon>Bacillati</taxon>
        <taxon>Bacillota</taxon>
        <taxon>Clostridia</taxon>
        <taxon>Eubacteriales</taxon>
        <taxon>Eubacteriaceae</taxon>
        <taxon>Eubacterium</taxon>
    </lineage>
</organism>
<evidence type="ECO:0000259" key="1">
    <source>
        <dbReference type="Pfam" id="PF12392"/>
    </source>
</evidence>
<protein>
    <submittedName>
        <fullName evidence="2">U32 family peptidase</fullName>
    </submittedName>
</protein>
<dbReference type="Pfam" id="PF01136">
    <property type="entry name" value="Peptidase_U32"/>
    <property type="match status" value="1"/>
</dbReference>
<name>A0ABT2M427_9FIRM</name>
<dbReference type="Proteomes" id="UP001431199">
    <property type="component" value="Unassembled WGS sequence"/>
</dbReference>
<keyword evidence="3" id="KW-1185">Reference proteome</keyword>
<accession>A0ABT2M427</accession>
<dbReference type="InterPro" id="IPR020988">
    <property type="entry name" value="Pept_U32_collagenase"/>
</dbReference>
<dbReference type="PANTHER" id="PTHR30217">
    <property type="entry name" value="PEPTIDASE U32 FAMILY"/>
    <property type="match status" value="1"/>
</dbReference>
<feature type="domain" description="Peptidase U32 collagenase" evidence="1">
    <location>
        <begin position="316"/>
        <end position="428"/>
    </location>
</feature>
<dbReference type="RefSeq" id="WP_260978844.1">
    <property type="nucleotide sequence ID" value="NZ_JAODBU010000008.1"/>
</dbReference>
<dbReference type="PROSITE" id="PS01276">
    <property type="entry name" value="PEPTIDASE_U32"/>
    <property type="match status" value="1"/>
</dbReference>
<gene>
    <name evidence="2" type="ORF">N5B56_09975</name>
</gene>
<dbReference type="Pfam" id="PF12392">
    <property type="entry name" value="DUF3656"/>
    <property type="match status" value="1"/>
</dbReference>
<dbReference type="InterPro" id="IPR001539">
    <property type="entry name" value="Peptidase_U32"/>
</dbReference>
<dbReference type="PANTHER" id="PTHR30217:SF10">
    <property type="entry name" value="23S RRNA 5-HYDROXYCYTIDINE C2501 SYNTHASE"/>
    <property type="match status" value="1"/>
</dbReference>
<sequence length="716" mass="83173">MKVELLAPGGSYETVIAAFNAGADAVYTGGEKFGARANADNLTIEQLKSVIDYAHLHGRKIYLTINTLLKENEIKKELYDYLEPLYVHGLDAVIVQDYGVLEFVRKYFPQLHVHASTQMTILGELTVKELKNKGVTRIVIPRELSIPEIKKIKENCDIEIESFVHGALCYCYSGQCLLSSYIGGRSGNRGRCAQPCRMEYDVVKNGKVLNPGDSKYVLSPKDICTLKILPDIIESGVYSLKIEGRMKKPEYTAGVVSIYRKYIDLYLQFGRKKYKVDNNDIKKLNDLFNRKGFSESYYKTYNGKEMITFSKPDFRAANEGLIKEIQNKYINTNLRKNIDIFVTIKKDSPMEAVGICGENVVTVYEDLPDEAKKLPTTSDLVNEKMAKLGNTPFKVEKIETYIDDNLFVTIGKINQLKRKLIDEMTKSIIDRYKRNNALPYENVEKNTIICNDKKLETALVSNFEQYKTIEKWNRISRIYIEASEFTRQEIEEVVNNKTKQIYIAMPYIFREKDKAYFSKEYIGMLNKFDGALIRNMEEYFWLKNIDMVKNYIFDYNVYVMNSFSQQFIRKTDDITYTVPVELNYKEMFDMGCSGQEMIIYGYMPVMTTVNCIAKSCDMCQKSKEIYSLKDRKSEYFKVKCVCDYCYNLIYNCKPLSLIDYNNKIDKLKLNSIRYSFTFESKKQIKNMIEHIDNKEYDLLFENNSEITRGHFNRGVL</sequence>
<reference evidence="2" key="1">
    <citation type="submission" date="2022-09" db="EMBL/GenBank/DDBJ databases">
        <title>Eubacterium sp. LFL-14 isolated from human feces.</title>
        <authorList>
            <person name="Liu F."/>
        </authorList>
    </citation>
    <scope>NUCLEOTIDE SEQUENCE</scope>
    <source>
        <strain evidence="2">LFL-14</strain>
    </source>
</reference>
<comment type="caution">
    <text evidence="2">The sequence shown here is derived from an EMBL/GenBank/DDBJ whole genome shotgun (WGS) entry which is preliminary data.</text>
</comment>